<gene>
    <name evidence="1" type="ORF">GDO86_008740</name>
</gene>
<organism evidence="1 2">
    <name type="scientific">Hymenochirus boettgeri</name>
    <name type="common">Congo dwarf clawed frog</name>
    <dbReference type="NCBI Taxonomy" id="247094"/>
    <lineage>
        <taxon>Eukaryota</taxon>
        <taxon>Metazoa</taxon>
        <taxon>Chordata</taxon>
        <taxon>Craniata</taxon>
        <taxon>Vertebrata</taxon>
        <taxon>Euteleostomi</taxon>
        <taxon>Amphibia</taxon>
        <taxon>Batrachia</taxon>
        <taxon>Anura</taxon>
        <taxon>Pipoidea</taxon>
        <taxon>Pipidae</taxon>
        <taxon>Pipinae</taxon>
        <taxon>Hymenochirus</taxon>
    </lineage>
</organism>
<reference evidence="1" key="1">
    <citation type="thesis" date="2020" institute="ProQuest LLC" country="789 East Eisenhower Parkway, Ann Arbor, MI, USA">
        <title>Comparative Genomics and Chromosome Evolution.</title>
        <authorList>
            <person name="Mudd A.B."/>
        </authorList>
    </citation>
    <scope>NUCLEOTIDE SEQUENCE</scope>
    <source>
        <strain evidence="1">Female2</strain>
        <tissue evidence="1">Blood</tissue>
    </source>
</reference>
<proteinExistence type="predicted"/>
<keyword evidence="2" id="KW-1185">Reference proteome</keyword>
<evidence type="ECO:0000313" key="1">
    <source>
        <dbReference type="EMBL" id="KAG8438160.1"/>
    </source>
</evidence>
<evidence type="ECO:0000313" key="2">
    <source>
        <dbReference type="Proteomes" id="UP000812440"/>
    </source>
</evidence>
<comment type="caution">
    <text evidence="1">The sequence shown here is derived from an EMBL/GenBank/DDBJ whole genome shotgun (WGS) entry which is preliminary data.</text>
</comment>
<protein>
    <submittedName>
        <fullName evidence="1">Uncharacterized protein</fullName>
    </submittedName>
</protein>
<dbReference type="Proteomes" id="UP000812440">
    <property type="component" value="Chromosome 4"/>
</dbReference>
<accession>A0A8T2J489</accession>
<dbReference type="EMBL" id="JAACNH010000007">
    <property type="protein sequence ID" value="KAG8438160.1"/>
    <property type="molecule type" value="Genomic_DNA"/>
</dbReference>
<sequence>MSGGVKGVRQWQSYHNLLFLNTHVSKDVLKYCRPRTCFKQQILLQVHAISRLKHRYRTGNNLNKLITHTFTNIHATSCIKIADHGNWGE</sequence>
<name>A0A8T2J489_9PIPI</name>
<dbReference type="AlphaFoldDB" id="A0A8T2J489"/>